<feature type="non-terminal residue" evidence="1">
    <location>
        <position position="281"/>
    </location>
</feature>
<feature type="non-terminal residue" evidence="1">
    <location>
        <position position="1"/>
    </location>
</feature>
<gene>
    <name evidence="1" type="ORF">P280DRAFT_360221</name>
</gene>
<accession>A0A6A6RXG6</accession>
<dbReference type="AlphaFoldDB" id="A0A6A6RXG6"/>
<reference evidence="1" key="1">
    <citation type="journal article" date="2020" name="Stud. Mycol.">
        <title>101 Dothideomycetes genomes: a test case for predicting lifestyles and emergence of pathogens.</title>
        <authorList>
            <person name="Haridas S."/>
            <person name="Albert R."/>
            <person name="Binder M."/>
            <person name="Bloem J."/>
            <person name="Labutti K."/>
            <person name="Salamov A."/>
            <person name="Andreopoulos B."/>
            <person name="Baker S."/>
            <person name="Barry K."/>
            <person name="Bills G."/>
            <person name="Bluhm B."/>
            <person name="Cannon C."/>
            <person name="Castanera R."/>
            <person name="Culley D."/>
            <person name="Daum C."/>
            <person name="Ezra D."/>
            <person name="Gonzalez J."/>
            <person name="Henrissat B."/>
            <person name="Kuo A."/>
            <person name="Liang C."/>
            <person name="Lipzen A."/>
            <person name="Lutzoni F."/>
            <person name="Magnuson J."/>
            <person name="Mondo S."/>
            <person name="Nolan M."/>
            <person name="Ohm R."/>
            <person name="Pangilinan J."/>
            <person name="Park H.-J."/>
            <person name="Ramirez L."/>
            <person name="Alfaro M."/>
            <person name="Sun H."/>
            <person name="Tritt A."/>
            <person name="Yoshinaga Y."/>
            <person name="Zwiers L.-H."/>
            <person name="Turgeon B."/>
            <person name="Goodwin S."/>
            <person name="Spatafora J."/>
            <person name="Crous P."/>
            <person name="Grigoriev I."/>
        </authorList>
    </citation>
    <scope>NUCLEOTIDE SEQUENCE</scope>
    <source>
        <strain evidence="1">CBS 473.64</strain>
    </source>
</reference>
<sequence length="281" mass="31493">PTEPLKYTREAGKTTAYLIPFPKPRIRGFKTADIPDRFFIYTPPIPPLSKPAVGEKESHWHRTQRQWQEDVRKATLNKATPTRPKKPLQDLTLIYPPSLPLTPDQIRADFATTLLRTGNSSRKDAFVASALLPFAATIDAALILTLGGLTQISGAWAYTSTRGATALNFLTNRNKSTSSLSLSLPSPDPTPPISLHLHQSAHLETLRRYLDLSCLRREFSMFPSIEEVAGDVDEAAVLAAIGWRPVKRAGKDLEDERWQVKEAREDVRRVFWKGAGEWVGW</sequence>
<organism evidence="1 2">
    <name type="scientific">Massarina eburnea CBS 473.64</name>
    <dbReference type="NCBI Taxonomy" id="1395130"/>
    <lineage>
        <taxon>Eukaryota</taxon>
        <taxon>Fungi</taxon>
        <taxon>Dikarya</taxon>
        <taxon>Ascomycota</taxon>
        <taxon>Pezizomycotina</taxon>
        <taxon>Dothideomycetes</taxon>
        <taxon>Pleosporomycetidae</taxon>
        <taxon>Pleosporales</taxon>
        <taxon>Massarineae</taxon>
        <taxon>Massarinaceae</taxon>
        <taxon>Massarina</taxon>
    </lineage>
</organism>
<dbReference type="OrthoDB" id="3189033at2759"/>
<keyword evidence="2" id="KW-1185">Reference proteome</keyword>
<protein>
    <submittedName>
        <fullName evidence="1">Uncharacterized protein</fullName>
    </submittedName>
</protein>
<evidence type="ECO:0000313" key="1">
    <source>
        <dbReference type="EMBL" id="KAF2639143.1"/>
    </source>
</evidence>
<proteinExistence type="predicted"/>
<name>A0A6A6RXG6_9PLEO</name>
<dbReference type="Proteomes" id="UP000799753">
    <property type="component" value="Unassembled WGS sequence"/>
</dbReference>
<evidence type="ECO:0000313" key="2">
    <source>
        <dbReference type="Proteomes" id="UP000799753"/>
    </source>
</evidence>
<dbReference type="EMBL" id="MU006787">
    <property type="protein sequence ID" value="KAF2639143.1"/>
    <property type="molecule type" value="Genomic_DNA"/>
</dbReference>